<comment type="similarity">
    <text evidence="2">Belongs to the triosephosphate isomerase family.</text>
</comment>
<gene>
    <name evidence="3" type="ORF">CLV34_0914</name>
</gene>
<dbReference type="Pfam" id="PF00121">
    <property type="entry name" value="TIM"/>
    <property type="match status" value="1"/>
</dbReference>
<dbReference type="InterPro" id="IPR000652">
    <property type="entry name" value="Triosephosphate_isomerase"/>
</dbReference>
<comment type="subunit">
    <text evidence="2">Homodimer.</text>
</comment>
<dbReference type="InterPro" id="IPR035990">
    <property type="entry name" value="TIM_sf"/>
</dbReference>
<dbReference type="SUPFAM" id="SSF51351">
    <property type="entry name" value="Triosephosphate isomerase (TIM)"/>
    <property type="match status" value="1"/>
</dbReference>
<comment type="caution">
    <text evidence="3">The sequence shown here is derived from an EMBL/GenBank/DDBJ whole genome shotgun (WGS) entry which is preliminary data.</text>
</comment>
<dbReference type="RefSeq" id="WP_100348984.1">
    <property type="nucleotide sequence ID" value="NZ_PGTZ01000006.1"/>
</dbReference>
<keyword evidence="2" id="KW-0312">Gluconeogenesis</keyword>
<comment type="subcellular location">
    <subcellularLocation>
        <location evidence="2">Cytoplasm</location>
    </subcellularLocation>
</comment>
<organism evidence="3 4">
    <name type="scientific">Luteimicrobium subarcticum</name>
    <dbReference type="NCBI Taxonomy" id="620910"/>
    <lineage>
        <taxon>Bacteria</taxon>
        <taxon>Bacillati</taxon>
        <taxon>Actinomycetota</taxon>
        <taxon>Actinomycetes</taxon>
        <taxon>Micrococcales</taxon>
        <taxon>Luteimicrobium</taxon>
    </lineage>
</organism>
<comment type="pathway">
    <text evidence="2">Carbohydrate biosynthesis; gluconeogenesis.</text>
</comment>
<keyword evidence="2" id="KW-0324">Glycolysis</keyword>
<comment type="pathway">
    <text evidence="2">Carbohydrate degradation; glycolysis; D-glyceraldehyde 3-phosphate from glycerone phosphate: step 1/1.</text>
</comment>
<evidence type="ECO:0000313" key="3">
    <source>
        <dbReference type="EMBL" id="PJI95061.1"/>
    </source>
</evidence>
<sequence length="247" mass="25446">MALTSRPLAAVSLKAYLGQSETLRWVDAVLPAVRAAAGAVEVVVLPVATALDAVGGRLAGVAALGAQQVSAHPAGAFTGEVPASVLGELGVVYAEIAHAERRSVLGETDGVFAAQVARCREQGIVPLVCVGEDDRVPADAAAAACAEQLDAVLGTSGVGDVLVAYEPRWAIGAAQPADAEHVLGVTAALRRRADRWGTDVRLLYGGTAGPGTWTELRGSVDGIFLGRRAHDPDAFARVLDEMERNQP</sequence>
<dbReference type="PROSITE" id="PS51440">
    <property type="entry name" value="TIM_2"/>
    <property type="match status" value="1"/>
</dbReference>
<dbReference type="GO" id="GO:0046166">
    <property type="term" value="P:glyceraldehyde-3-phosphate biosynthetic process"/>
    <property type="evidence" value="ECO:0007669"/>
    <property type="project" value="TreeGrafter"/>
</dbReference>
<dbReference type="GO" id="GO:0019563">
    <property type="term" value="P:glycerol catabolic process"/>
    <property type="evidence" value="ECO:0007669"/>
    <property type="project" value="TreeGrafter"/>
</dbReference>
<accession>A0A2M8WVW6</accession>
<comment type="catalytic activity">
    <reaction evidence="2">
        <text>D-glyceraldehyde 3-phosphate = dihydroxyacetone phosphate</text>
        <dbReference type="Rhea" id="RHEA:18585"/>
        <dbReference type="ChEBI" id="CHEBI:57642"/>
        <dbReference type="ChEBI" id="CHEBI:59776"/>
        <dbReference type="EC" id="5.3.1.1"/>
    </reaction>
</comment>
<evidence type="ECO:0000256" key="1">
    <source>
        <dbReference type="ARBA" id="ARBA00023235"/>
    </source>
</evidence>
<proteinExistence type="inferred from homology"/>
<dbReference type="OrthoDB" id="9809429at2"/>
<evidence type="ECO:0000313" key="4">
    <source>
        <dbReference type="Proteomes" id="UP000231586"/>
    </source>
</evidence>
<dbReference type="Gene3D" id="3.20.20.70">
    <property type="entry name" value="Aldolase class I"/>
    <property type="match status" value="1"/>
</dbReference>
<dbReference type="UniPathway" id="UPA00138"/>
<keyword evidence="4" id="KW-1185">Reference proteome</keyword>
<dbReference type="GO" id="GO:0004807">
    <property type="term" value="F:triose-phosphate isomerase activity"/>
    <property type="evidence" value="ECO:0007669"/>
    <property type="project" value="UniProtKB-EC"/>
</dbReference>
<dbReference type="UniPathway" id="UPA00109">
    <property type="reaction ID" value="UER00189"/>
</dbReference>
<dbReference type="CDD" id="cd00311">
    <property type="entry name" value="TIM"/>
    <property type="match status" value="1"/>
</dbReference>
<dbReference type="PANTHER" id="PTHR21139:SF2">
    <property type="entry name" value="TRIOSEPHOSPHATE ISOMERASE"/>
    <property type="match status" value="1"/>
</dbReference>
<keyword evidence="2" id="KW-0963">Cytoplasm</keyword>
<keyword evidence="1 2" id="KW-0413">Isomerase</keyword>
<protein>
    <recommendedName>
        <fullName evidence="2">Triosephosphate isomerase</fullName>
        <ecNumber evidence="2">5.3.1.1</ecNumber>
    </recommendedName>
</protein>
<reference evidence="3 4" key="1">
    <citation type="submission" date="2017-11" db="EMBL/GenBank/DDBJ databases">
        <title>Genomic Encyclopedia of Archaeal and Bacterial Type Strains, Phase II (KMG-II): From Individual Species to Whole Genera.</title>
        <authorList>
            <person name="Goeker M."/>
        </authorList>
    </citation>
    <scope>NUCLEOTIDE SEQUENCE [LARGE SCALE GENOMIC DNA]</scope>
    <source>
        <strain evidence="3 4">DSM 22413</strain>
    </source>
</reference>
<dbReference type="EMBL" id="PGTZ01000006">
    <property type="protein sequence ID" value="PJI95061.1"/>
    <property type="molecule type" value="Genomic_DNA"/>
</dbReference>
<dbReference type="InterPro" id="IPR013785">
    <property type="entry name" value="Aldolase_TIM"/>
</dbReference>
<dbReference type="GO" id="GO:0006094">
    <property type="term" value="P:gluconeogenesis"/>
    <property type="evidence" value="ECO:0007669"/>
    <property type="project" value="UniProtKB-UniPathway"/>
</dbReference>
<dbReference type="EC" id="5.3.1.1" evidence="2"/>
<dbReference type="PANTHER" id="PTHR21139">
    <property type="entry name" value="TRIOSEPHOSPHATE ISOMERASE"/>
    <property type="match status" value="1"/>
</dbReference>
<evidence type="ECO:0000256" key="2">
    <source>
        <dbReference type="RuleBase" id="RU363013"/>
    </source>
</evidence>
<name>A0A2M8WVW6_9MICO</name>
<dbReference type="AlphaFoldDB" id="A0A2M8WVW6"/>
<dbReference type="GO" id="GO:0005829">
    <property type="term" value="C:cytosol"/>
    <property type="evidence" value="ECO:0007669"/>
    <property type="project" value="TreeGrafter"/>
</dbReference>
<dbReference type="GO" id="GO:0006096">
    <property type="term" value="P:glycolytic process"/>
    <property type="evidence" value="ECO:0007669"/>
    <property type="project" value="UniProtKB-UniPathway"/>
</dbReference>
<dbReference type="Proteomes" id="UP000231586">
    <property type="component" value="Unassembled WGS sequence"/>
</dbReference>